<gene>
    <name evidence="1" type="ORF">N7U62_06260</name>
</gene>
<sequence>MNWGHKITIVFILFALFVATLVTICVRQDFFLVAPDYYEEELAYQDQIDKMNNFQQLEIKPELNKIDGKVILSFPDNVALVEGEIHFFRPSHGDFDQKFSIELDSNGQQTFSQDQFLSGLWKAKLSWKDSNKSYFNESTIIL</sequence>
<comment type="caution">
    <text evidence="1">The sequence shown here is derived from an EMBL/GenBank/DDBJ whole genome shotgun (WGS) entry which is preliminary data.</text>
</comment>
<evidence type="ECO:0000313" key="2">
    <source>
        <dbReference type="Proteomes" id="UP001300692"/>
    </source>
</evidence>
<dbReference type="EMBL" id="JAOYOD010000001">
    <property type="protein sequence ID" value="MCV9386259.1"/>
    <property type="molecule type" value="Genomic_DNA"/>
</dbReference>
<dbReference type="InterPro" id="IPR008620">
    <property type="entry name" value="FixH"/>
</dbReference>
<dbReference type="RefSeq" id="WP_264137044.1">
    <property type="nucleotide sequence ID" value="NZ_JAOYOD010000001.1"/>
</dbReference>
<name>A0ABT3CRZ1_9BACT</name>
<dbReference type="Proteomes" id="UP001300692">
    <property type="component" value="Unassembled WGS sequence"/>
</dbReference>
<evidence type="ECO:0000313" key="1">
    <source>
        <dbReference type="EMBL" id="MCV9386259.1"/>
    </source>
</evidence>
<accession>A0ABT3CRZ1</accession>
<keyword evidence="2" id="KW-1185">Reference proteome</keyword>
<protein>
    <submittedName>
        <fullName evidence="1">FixH family protein</fullName>
    </submittedName>
</protein>
<proteinExistence type="predicted"/>
<organism evidence="1 2">
    <name type="scientific">Reichenbachiella ulvae</name>
    <dbReference type="NCBI Taxonomy" id="2980104"/>
    <lineage>
        <taxon>Bacteria</taxon>
        <taxon>Pseudomonadati</taxon>
        <taxon>Bacteroidota</taxon>
        <taxon>Cytophagia</taxon>
        <taxon>Cytophagales</taxon>
        <taxon>Reichenbachiellaceae</taxon>
        <taxon>Reichenbachiella</taxon>
    </lineage>
</organism>
<reference evidence="1 2" key="1">
    <citation type="submission" date="2022-10" db="EMBL/GenBank/DDBJ databases">
        <title>Comparative genomics and taxonomic characterization of three novel marine species of genus Reichenbachiella exhibiting antioxidant and polysaccharide degradation activities.</title>
        <authorList>
            <person name="Muhammad N."/>
            <person name="Lee Y.-J."/>
            <person name="Ko J."/>
            <person name="Kim S.-G."/>
        </authorList>
    </citation>
    <scope>NUCLEOTIDE SEQUENCE [LARGE SCALE GENOMIC DNA]</scope>
    <source>
        <strain evidence="1 2">ABR2-5</strain>
    </source>
</reference>
<dbReference type="Pfam" id="PF05751">
    <property type="entry name" value="FixH"/>
    <property type="match status" value="1"/>
</dbReference>